<protein>
    <submittedName>
        <fullName evidence="2">Fatty acid-binding protein 5-like</fullName>
    </submittedName>
</protein>
<proteinExistence type="predicted"/>
<keyword evidence="1" id="KW-1185">Reference proteome</keyword>
<accession>A0AC55CJG5</accession>
<gene>
    <name evidence="2" type="primary">LOC101657255</name>
</gene>
<organism evidence="1 2">
    <name type="scientific">Echinops telfairi</name>
    <name type="common">Lesser hedgehog tenrec</name>
    <dbReference type="NCBI Taxonomy" id="9371"/>
    <lineage>
        <taxon>Eukaryota</taxon>
        <taxon>Metazoa</taxon>
        <taxon>Chordata</taxon>
        <taxon>Craniata</taxon>
        <taxon>Vertebrata</taxon>
        <taxon>Euteleostomi</taxon>
        <taxon>Mammalia</taxon>
        <taxon>Eutheria</taxon>
        <taxon>Afrotheria</taxon>
        <taxon>Tenrecidae</taxon>
        <taxon>Tenrecinae</taxon>
        <taxon>Echinops</taxon>
    </lineage>
</organism>
<dbReference type="RefSeq" id="XP_045139777.1">
    <property type="nucleotide sequence ID" value="XM_045283842.1"/>
</dbReference>
<dbReference type="Proteomes" id="UP000694863">
    <property type="component" value="Unplaced"/>
</dbReference>
<evidence type="ECO:0000313" key="1">
    <source>
        <dbReference type="Proteomes" id="UP000694863"/>
    </source>
</evidence>
<reference evidence="2" key="1">
    <citation type="submission" date="2025-08" db="UniProtKB">
        <authorList>
            <consortium name="RefSeq"/>
        </authorList>
    </citation>
    <scope>IDENTIFICATION</scope>
</reference>
<evidence type="ECO:0000313" key="2">
    <source>
        <dbReference type="RefSeq" id="XP_045139777.1"/>
    </source>
</evidence>
<sequence length="116" mass="13188">MTPTQQLLESWCLTDSKGFDEHMKELGVGMALQPMSAMAKPDCAISTDGKTFTRKPESTLKPKRFSCNLEENFEETDGRKTQTVFSLMHGVWVQRQVWDMKESAIQRTRDVGTLVT</sequence>
<name>A0AC55CJG5_ECHTE</name>